<dbReference type="InterPro" id="IPR002104">
    <property type="entry name" value="Integrase_catalytic"/>
</dbReference>
<evidence type="ECO:0000256" key="1">
    <source>
        <dbReference type="ARBA" id="ARBA00008857"/>
    </source>
</evidence>
<dbReference type="SUPFAM" id="SSF56349">
    <property type="entry name" value="DNA breaking-rejoining enzymes"/>
    <property type="match status" value="1"/>
</dbReference>
<accession>A0A1H8QPW5</accession>
<evidence type="ECO:0000313" key="7">
    <source>
        <dbReference type="Proteomes" id="UP000198960"/>
    </source>
</evidence>
<protein>
    <submittedName>
        <fullName evidence="6">Site-specific recombinase XerD</fullName>
    </submittedName>
</protein>
<dbReference type="Gene3D" id="1.10.150.130">
    <property type="match status" value="1"/>
</dbReference>
<dbReference type="AlphaFoldDB" id="A0A1H8QPW5"/>
<keyword evidence="2" id="KW-0229">DNA integration</keyword>
<name>A0A1H8QPW5_9ACTN</name>
<dbReference type="GO" id="GO:0015074">
    <property type="term" value="P:DNA integration"/>
    <property type="evidence" value="ECO:0007669"/>
    <property type="project" value="UniProtKB-KW"/>
</dbReference>
<dbReference type="InterPro" id="IPR053876">
    <property type="entry name" value="Phage_int_M"/>
</dbReference>
<keyword evidence="4" id="KW-0233">DNA recombination</keyword>
<dbReference type="OrthoDB" id="9805859at2"/>
<dbReference type="Pfam" id="PF00589">
    <property type="entry name" value="Phage_integrase"/>
    <property type="match status" value="1"/>
</dbReference>
<dbReference type="EMBL" id="FOEE01000002">
    <property type="protein sequence ID" value="SEO56242.1"/>
    <property type="molecule type" value="Genomic_DNA"/>
</dbReference>
<dbReference type="STRING" id="673521.SAMN05660991_00732"/>
<dbReference type="Pfam" id="PF22022">
    <property type="entry name" value="Phage_int_M"/>
    <property type="match status" value="1"/>
</dbReference>
<proteinExistence type="inferred from homology"/>
<evidence type="ECO:0000256" key="2">
    <source>
        <dbReference type="ARBA" id="ARBA00022908"/>
    </source>
</evidence>
<gene>
    <name evidence="6" type="ORF">SAMN05660991_00732</name>
</gene>
<dbReference type="InterPro" id="IPR011010">
    <property type="entry name" value="DNA_brk_join_enz"/>
</dbReference>
<dbReference type="Proteomes" id="UP000198960">
    <property type="component" value="Unassembled WGS sequence"/>
</dbReference>
<dbReference type="PANTHER" id="PTHR30629:SF2">
    <property type="entry name" value="PROPHAGE INTEGRASE INTS-RELATED"/>
    <property type="match status" value="1"/>
</dbReference>
<dbReference type="GO" id="GO:0006310">
    <property type="term" value="P:DNA recombination"/>
    <property type="evidence" value="ECO:0007669"/>
    <property type="project" value="UniProtKB-KW"/>
</dbReference>
<dbReference type="InterPro" id="IPR010998">
    <property type="entry name" value="Integrase_recombinase_N"/>
</dbReference>
<evidence type="ECO:0000256" key="3">
    <source>
        <dbReference type="ARBA" id="ARBA00023125"/>
    </source>
</evidence>
<dbReference type="PROSITE" id="PS51898">
    <property type="entry name" value="TYR_RECOMBINASE"/>
    <property type="match status" value="1"/>
</dbReference>
<evidence type="ECO:0000259" key="5">
    <source>
        <dbReference type="PROSITE" id="PS51898"/>
    </source>
</evidence>
<evidence type="ECO:0000313" key="6">
    <source>
        <dbReference type="EMBL" id="SEO56242.1"/>
    </source>
</evidence>
<dbReference type="GO" id="GO:0003677">
    <property type="term" value="F:DNA binding"/>
    <property type="evidence" value="ECO:0007669"/>
    <property type="project" value="UniProtKB-KW"/>
</dbReference>
<feature type="domain" description="Tyr recombinase" evidence="5">
    <location>
        <begin position="175"/>
        <end position="376"/>
    </location>
</feature>
<dbReference type="PANTHER" id="PTHR30629">
    <property type="entry name" value="PROPHAGE INTEGRASE"/>
    <property type="match status" value="1"/>
</dbReference>
<dbReference type="CDD" id="cd01189">
    <property type="entry name" value="INT_ICEBs1_C_like"/>
    <property type="match status" value="1"/>
</dbReference>
<evidence type="ECO:0000256" key="4">
    <source>
        <dbReference type="ARBA" id="ARBA00023172"/>
    </source>
</evidence>
<dbReference type="Gene3D" id="1.10.443.10">
    <property type="entry name" value="Intergrase catalytic core"/>
    <property type="match status" value="1"/>
</dbReference>
<reference evidence="7" key="1">
    <citation type="submission" date="2016-10" db="EMBL/GenBank/DDBJ databases">
        <authorList>
            <person name="Varghese N."/>
            <person name="Submissions S."/>
        </authorList>
    </citation>
    <scope>NUCLEOTIDE SEQUENCE [LARGE SCALE GENOMIC DNA]</scope>
    <source>
        <strain evidence="7">DSM 45413</strain>
    </source>
</reference>
<sequence>MGRPPLELGTYGTIRFYNTDTGYRACTTARDYDGRTRAVERHGKTKAAAERALKAALRDRAGDHANGDITASSRVSTLAEAWYAALTDLSPVTMQAYRARLDRQILPRLGQLRVRELSVGNLDRHLRGITDQHGVATARMCRSVLSGMCTLAARHDALAQNPVRALGPVNSRAKKAPRALTVPQLRQLRAALTYDDRAIARDVPDLVAFLMATGLRIGEACGLAWDAVDLEVGTIHVRAAAVRVRGQGLVVKSTKTDAGHRTLVLPRWCTAMLRDRAERLHATGADSGSRPVFPAPLGGWRDPSNTQADLREAFATAGFDWVTSHAFRKTVATLMDQAGLSSRAAADQLGHANTSMTTDVYFGRKVATTGAAAVLEALSS</sequence>
<organism evidence="6 7">
    <name type="scientific">Trujillonella endophytica</name>
    <dbReference type="NCBI Taxonomy" id="673521"/>
    <lineage>
        <taxon>Bacteria</taxon>
        <taxon>Bacillati</taxon>
        <taxon>Actinomycetota</taxon>
        <taxon>Actinomycetes</taxon>
        <taxon>Geodermatophilales</taxon>
        <taxon>Geodermatophilaceae</taxon>
        <taxon>Trujillonella</taxon>
    </lineage>
</organism>
<comment type="similarity">
    <text evidence="1">Belongs to the 'phage' integrase family.</text>
</comment>
<dbReference type="RefSeq" id="WP_091940299.1">
    <property type="nucleotide sequence ID" value="NZ_FOEE01000002.1"/>
</dbReference>
<keyword evidence="7" id="KW-1185">Reference proteome</keyword>
<dbReference type="InterPro" id="IPR013762">
    <property type="entry name" value="Integrase-like_cat_sf"/>
</dbReference>
<dbReference type="InterPro" id="IPR050808">
    <property type="entry name" value="Phage_Integrase"/>
</dbReference>
<keyword evidence="3" id="KW-0238">DNA-binding</keyword>